<proteinExistence type="predicted"/>
<dbReference type="Pfam" id="PF00078">
    <property type="entry name" value="RVT_1"/>
    <property type="match status" value="1"/>
</dbReference>
<evidence type="ECO:0008006" key="6">
    <source>
        <dbReference type="Google" id="ProtNLM"/>
    </source>
</evidence>
<evidence type="ECO:0000313" key="4">
    <source>
        <dbReference type="EMBL" id="GBO20536.1"/>
    </source>
</evidence>
<feature type="compositionally biased region" description="Polar residues" evidence="1">
    <location>
        <begin position="287"/>
        <end position="301"/>
    </location>
</feature>
<dbReference type="Proteomes" id="UP000499080">
    <property type="component" value="Unassembled WGS sequence"/>
</dbReference>
<evidence type="ECO:0000256" key="1">
    <source>
        <dbReference type="SAM" id="MobiDB-lite"/>
    </source>
</evidence>
<dbReference type="GO" id="GO:0071897">
    <property type="term" value="P:DNA biosynthetic process"/>
    <property type="evidence" value="ECO:0007669"/>
    <property type="project" value="UniProtKB-ARBA"/>
</dbReference>
<dbReference type="SUPFAM" id="SSF53098">
    <property type="entry name" value="Ribonuclease H-like"/>
    <property type="match status" value="1"/>
</dbReference>
<dbReference type="InterPro" id="IPR002156">
    <property type="entry name" value="RNaseH_domain"/>
</dbReference>
<evidence type="ECO:0000259" key="2">
    <source>
        <dbReference type="PROSITE" id="PS50878"/>
    </source>
</evidence>
<dbReference type="SUPFAM" id="SSF56219">
    <property type="entry name" value="DNase I-like"/>
    <property type="match status" value="1"/>
</dbReference>
<dbReference type="SUPFAM" id="SSF56672">
    <property type="entry name" value="DNA/RNA polymerases"/>
    <property type="match status" value="1"/>
</dbReference>
<feature type="domain" description="Reverse transcriptase" evidence="2">
    <location>
        <begin position="426"/>
        <end position="694"/>
    </location>
</feature>
<organism evidence="4 5">
    <name type="scientific">Araneus ventricosus</name>
    <name type="common">Orbweaver spider</name>
    <name type="synonym">Epeira ventricosa</name>
    <dbReference type="NCBI Taxonomy" id="182803"/>
    <lineage>
        <taxon>Eukaryota</taxon>
        <taxon>Metazoa</taxon>
        <taxon>Ecdysozoa</taxon>
        <taxon>Arthropoda</taxon>
        <taxon>Chelicerata</taxon>
        <taxon>Arachnida</taxon>
        <taxon>Araneae</taxon>
        <taxon>Araneomorphae</taxon>
        <taxon>Entelegynae</taxon>
        <taxon>Araneoidea</taxon>
        <taxon>Araneidae</taxon>
        <taxon>Araneus</taxon>
    </lineage>
</organism>
<feature type="compositionally biased region" description="Basic and acidic residues" evidence="1">
    <location>
        <begin position="275"/>
        <end position="286"/>
    </location>
</feature>
<dbReference type="Gene3D" id="3.30.420.10">
    <property type="entry name" value="Ribonuclease H-like superfamily/Ribonuclease H"/>
    <property type="match status" value="1"/>
</dbReference>
<comment type="caution">
    <text evidence="4">The sequence shown here is derived from an EMBL/GenBank/DDBJ whole genome shotgun (WGS) entry which is preliminary data.</text>
</comment>
<accession>A0A4Y2V8Z0</accession>
<reference evidence="4 5" key="1">
    <citation type="journal article" date="2019" name="Sci. Rep.">
        <title>Orb-weaving spider Araneus ventricosus genome elucidates the spidroin gene catalogue.</title>
        <authorList>
            <person name="Kono N."/>
            <person name="Nakamura H."/>
            <person name="Ohtoshi R."/>
            <person name="Moran D.A.P."/>
            <person name="Shinohara A."/>
            <person name="Yoshida Y."/>
            <person name="Fujiwara M."/>
            <person name="Mori M."/>
            <person name="Tomita M."/>
            <person name="Arakawa K."/>
        </authorList>
    </citation>
    <scope>NUCLEOTIDE SEQUENCE [LARGE SCALE GENOMIC DNA]</scope>
</reference>
<gene>
    <name evidence="4" type="primary">R1A1-elementORF2_310</name>
    <name evidence="4" type="ORF">AVEN_248882_1</name>
</gene>
<dbReference type="Gene3D" id="3.60.10.10">
    <property type="entry name" value="Endonuclease/exonuclease/phosphatase"/>
    <property type="match status" value="1"/>
</dbReference>
<dbReference type="InterPro" id="IPR012337">
    <property type="entry name" value="RNaseH-like_sf"/>
</dbReference>
<dbReference type="PANTHER" id="PTHR36688">
    <property type="entry name" value="ENDO/EXONUCLEASE/PHOSPHATASE DOMAIN-CONTAINING PROTEIN"/>
    <property type="match status" value="1"/>
</dbReference>
<dbReference type="GO" id="GO:0042575">
    <property type="term" value="C:DNA polymerase complex"/>
    <property type="evidence" value="ECO:0007669"/>
    <property type="project" value="UniProtKB-ARBA"/>
</dbReference>
<keyword evidence="5" id="KW-1185">Reference proteome</keyword>
<dbReference type="InterPro" id="IPR000477">
    <property type="entry name" value="RT_dom"/>
</dbReference>
<evidence type="ECO:0000259" key="3">
    <source>
        <dbReference type="PROSITE" id="PS50879"/>
    </source>
</evidence>
<dbReference type="GO" id="GO:0003676">
    <property type="term" value="F:nucleic acid binding"/>
    <property type="evidence" value="ECO:0007669"/>
    <property type="project" value="InterPro"/>
</dbReference>
<dbReference type="EMBL" id="BGPR01043880">
    <property type="protein sequence ID" value="GBO20536.1"/>
    <property type="molecule type" value="Genomic_DNA"/>
</dbReference>
<dbReference type="PANTHER" id="PTHR36688:SF1">
    <property type="entry name" value="ENDONUCLEASE_EXONUCLEASE_PHOSPHATASE DOMAIN-CONTAINING PROTEIN"/>
    <property type="match status" value="1"/>
</dbReference>
<dbReference type="CDD" id="cd01650">
    <property type="entry name" value="RT_nLTR_like"/>
    <property type="match status" value="1"/>
</dbReference>
<evidence type="ECO:0000313" key="5">
    <source>
        <dbReference type="Proteomes" id="UP000499080"/>
    </source>
</evidence>
<protein>
    <recommendedName>
        <fullName evidence="6">Retrovirus-related Pol polyprotein from type-1 retrotransposable element R1</fullName>
    </recommendedName>
</protein>
<dbReference type="Pfam" id="PF00075">
    <property type="entry name" value="RNase_H"/>
    <property type="match status" value="1"/>
</dbReference>
<feature type="compositionally biased region" description="Basic residues" evidence="1">
    <location>
        <begin position="1021"/>
        <end position="1033"/>
    </location>
</feature>
<dbReference type="InterPro" id="IPR036397">
    <property type="entry name" value="RNaseH_sf"/>
</dbReference>
<dbReference type="InterPro" id="IPR052560">
    <property type="entry name" value="RdDP_mobile_element"/>
</dbReference>
<dbReference type="OrthoDB" id="7695642at2759"/>
<dbReference type="PROSITE" id="PS50878">
    <property type="entry name" value="RT_POL"/>
    <property type="match status" value="1"/>
</dbReference>
<dbReference type="InterPro" id="IPR005135">
    <property type="entry name" value="Endo/exonuclease/phosphatase"/>
</dbReference>
<sequence>MAIRQNITASTSLPIPFNEAIAASTEGLKILQINLARAEAAAKNSRHTQAKYNTGTRTLQGLHQHQSNIQSTLQDIRDIISKLGNESILIGADLNGHNTAWGYSSNDNRGEAILNFILATDLFLLNTPDSLPTYRRNRSVGWPDLTLCSQSLLQPPPQWEVLDDLSNSDHRYILTTLATTIENHHYIRYKTLHGNHYKFLKAIHPEVPNIEREISKASNNTDLNEATIKLQNLIIKACDTSFRTKKQPMITSPNWWTDKLEIHKRKYLHSGGGSKEQHRQKGKQGDKSTTLKNKNSNYTSKGQKEWVGESSAKQPPTLMVNTTKQHLENDLPFSDPLLFDKDPKGTIKEMANHVMERLFIPPEESADYTFTASIGNMDPQFTHQEISTVIKHLPAGKAPGYDGIDNLVLKTIHQRFKSLLPTLFNKCLELRHFPDSLKIGNIILFQKIDKDPQLITSYRPISLLPTIGKALEKLLTQRLTFHLESNNLTSNNQHGFREGRSVDTAIHSLIHNIQEARKTSKHVLVLSIDIKGAFDNLQHQAIIDSLIKSGAPDNITQTFLSLLQNRIVTIQTLQGRVSRSQEKGCPQGSCSGPALSNLVANGILNKQWPANVYIQAFADDFVMVIHSNVLSKLKTEAQQALDTFQEWTTQNKLQVSPEKTNYILFSNTVARFRITSEGKTIKRQKSIRYLGILIDDKLTWTDHLAAQATKAHKLNQNLRKIAGTNWGISQKHRKTLYKTVAERMLAHGAAAWCLTPTTKLARKLNTIQRPFLLAISGAYRTTSTAALQTILGIPSLSLQLQYEARITTIYRLRNCLPAHVTDITPQDLEEKAIGWTSHPSQHLEINQVNISEDGDLPPQRADVRIFTDGSKTDDGVGAALCVQEQNTWTHNWSAKLNDNSTVFQAELTALKEAVVLATQYPPSTSISIHVDNRASLQAISNPKTTSPTARKIFNALLNNTNITLHWIKAHAGHEGNEKADQLAKEASARGNMYDNQKLPKPYIKSILKKNDATVATGMEQKRHRQENKRHLPKSLHPISKLVQRRDHLLLRTRTIPSI</sequence>
<name>A0A4Y2V8Z0_ARAVE</name>
<feature type="domain" description="RNase H type-1" evidence="3">
    <location>
        <begin position="859"/>
        <end position="988"/>
    </location>
</feature>
<feature type="region of interest" description="Disordered" evidence="1">
    <location>
        <begin position="269"/>
        <end position="315"/>
    </location>
</feature>
<dbReference type="InterPro" id="IPR036691">
    <property type="entry name" value="Endo/exonu/phosph_ase_sf"/>
</dbReference>
<dbReference type="Pfam" id="PF14529">
    <property type="entry name" value="Exo_endo_phos_2"/>
    <property type="match status" value="1"/>
</dbReference>
<dbReference type="PROSITE" id="PS50879">
    <property type="entry name" value="RNASE_H_1"/>
    <property type="match status" value="1"/>
</dbReference>
<dbReference type="CDD" id="cd09276">
    <property type="entry name" value="Rnase_HI_RT_non_LTR"/>
    <property type="match status" value="1"/>
</dbReference>
<feature type="region of interest" description="Disordered" evidence="1">
    <location>
        <begin position="1017"/>
        <end position="1036"/>
    </location>
</feature>
<dbReference type="AlphaFoldDB" id="A0A4Y2V8Z0"/>
<dbReference type="GO" id="GO:0004523">
    <property type="term" value="F:RNA-DNA hybrid ribonuclease activity"/>
    <property type="evidence" value="ECO:0007669"/>
    <property type="project" value="InterPro"/>
</dbReference>
<dbReference type="InterPro" id="IPR043502">
    <property type="entry name" value="DNA/RNA_pol_sf"/>
</dbReference>